<dbReference type="Proteomes" id="UP000236291">
    <property type="component" value="Unassembled WGS sequence"/>
</dbReference>
<feature type="compositionally biased region" description="Polar residues" evidence="1">
    <location>
        <begin position="1"/>
        <end position="24"/>
    </location>
</feature>
<reference evidence="2 3" key="1">
    <citation type="journal article" date="2014" name="Am. J. Bot.">
        <title>Genome assembly and annotation for red clover (Trifolium pratense; Fabaceae).</title>
        <authorList>
            <person name="Istvanek J."/>
            <person name="Jaros M."/>
            <person name="Krenek A."/>
            <person name="Repkova J."/>
        </authorList>
    </citation>
    <scope>NUCLEOTIDE SEQUENCE [LARGE SCALE GENOMIC DNA]</scope>
    <source>
        <strain evidence="3">cv. Tatra</strain>
        <tissue evidence="2">Young leaves</tissue>
    </source>
</reference>
<evidence type="ECO:0000256" key="1">
    <source>
        <dbReference type="SAM" id="MobiDB-lite"/>
    </source>
</evidence>
<feature type="compositionally biased region" description="Basic and acidic residues" evidence="1">
    <location>
        <begin position="75"/>
        <end position="111"/>
    </location>
</feature>
<feature type="compositionally biased region" description="Basic and acidic residues" evidence="1">
    <location>
        <begin position="49"/>
        <end position="66"/>
    </location>
</feature>
<protein>
    <submittedName>
        <fullName evidence="2">Uncharacterized protein</fullName>
    </submittedName>
</protein>
<comment type="caution">
    <text evidence="2">The sequence shown here is derived from an EMBL/GenBank/DDBJ whole genome shotgun (WGS) entry which is preliminary data.</text>
</comment>
<accession>A0A2K3JKN5</accession>
<sequence>MGQIASQVANNNNQGGSFAANTEPNPKEQCKSITTRSGKEIGKGIGDNLKTEEEVVEKKEKMREMIEGSENEVEVENKEGELVEKNNEKNELKGEVRNERKNQKAREERSIQKSPPVQHLPYPHAPSKKDKERQYARFLDIFKRLQINIPFSEAFEIWHAVNTMLHKML</sequence>
<name>A0A2K3JKN5_TRIPR</name>
<feature type="region of interest" description="Disordered" evidence="1">
    <location>
        <begin position="1"/>
        <end position="131"/>
    </location>
</feature>
<reference evidence="2 3" key="2">
    <citation type="journal article" date="2017" name="Front. Plant Sci.">
        <title>Gene Classification and Mining of Molecular Markers Useful in Red Clover (Trifolium pratense) Breeding.</title>
        <authorList>
            <person name="Istvanek J."/>
            <person name="Dluhosova J."/>
            <person name="Dluhos P."/>
            <person name="Patkova L."/>
            <person name="Nedelnik J."/>
            <person name="Repkova J."/>
        </authorList>
    </citation>
    <scope>NUCLEOTIDE SEQUENCE [LARGE SCALE GENOMIC DNA]</scope>
    <source>
        <strain evidence="3">cv. Tatra</strain>
        <tissue evidence="2">Young leaves</tissue>
    </source>
</reference>
<organism evidence="2 3">
    <name type="scientific">Trifolium pratense</name>
    <name type="common">Red clover</name>
    <dbReference type="NCBI Taxonomy" id="57577"/>
    <lineage>
        <taxon>Eukaryota</taxon>
        <taxon>Viridiplantae</taxon>
        <taxon>Streptophyta</taxon>
        <taxon>Embryophyta</taxon>
        <taxon>Tracheophyta</taxon>
        <taxon>Spermatophyta</taxon>
        <taxon>Magnoliopsida</taxon>
        <taxon>eudicotyledons</taxon>
        <taxon>Gunneridae</taxon>
        <taxon>Pentapetalae</taxon>
        <taxon>rosids</taxon>
        <taxon>fabids</taxon>
        <taxon>Fabales</taxon>
        <taxon>Fabaceae</taxon>
        <taxon>Papilionoideae</taxon>
        <taxon>50 kb inversion clade</taxon>
        <taxon>NPAAA clade</taxon>
        <taxon>Hologalegina</taxon>
        <taxon>IRL clade</taxon>
        <taxon>Trifolieae</taxon>
        <taxon>Trifolium</taxon>
    </lineage>
</organism>
<proteinExistence type="predicted"/>
<evidence type="ECO:0000313" key="2">
    <source>
        <dbReference type="EMBL" id="PNX54599.1"/>
    </source>
</evidence>
<dbReference type="AlphaFoldDB" id="A0A2K3JKN5"/>
<dbReference type="EMBL" id="ASHM01068532">
    <property type="protein sequence ID" value="PNX54599.1"/>
    <property type="molecule type" value="Genomic_DNA"/>
</dbReference>
<gene>
    <name evidence="2" type="ORF">L195_g048219</name>
</gene>
<evidence type="ECO:0000313" key="3">
    <source>
        <dbReference type="Proteomes" id="UP000236291"/>
    </source>
</evidence>